<dbReference type="Gene3D" id="2.10.25.10">
    <property type="entry name" value="Laminin"/>
    <property type="match status" value="1"/>
</dbReference>
<dbReference type="AlphaFoldDB" id="A0A9D3XKC6"/>
<evidence type="ECO:0000256" key="3">
    <source>
        <dbReference type="SAM" id="MobiDB-lite"/>
    </source>
</evidence>
<feature type="region of interest" description="Disordered" evidence="3">
    <location>
        <begin position="38"/>
        <end position="91"/>
    </location>
</feature>
<feature type="compositionally biased region" description="Pro residues" evidence="3">
    <location>
        <begin position="43"/>
        <end position="80"/>
    </location>
</feature>
<evidence type="ECO:0000256" key="2">
    <source>
        <dbReference type="ARBA" id="ARBA00023157"/>
    </source>
</evidence>
<evidence type="ECO:0000256" key="1">
    <source>
        <dbReference type="ARBA" id="ARBA00022536"/>
    </source>
</evidence>
<dbReference type="EMBL" id="JAHDVG010000469">
    <property type="protein sequence ID" value="KAH1180635.1"/>
    <property type="molecule type" value="Genomic_DNA"/>
</dbReference>
<protein>
    <recommendedName>
        <fullName evidence="4">EGF-like calcium-binding domain-containing protein</fullName>
    </recommendedName>
</protein>
<evidence type="ECO:0000313" key="5">
    <source>
        <dbReference type="EMBL" id="KAH1180635.1"/>
    </source>
</evidence>
<proteinExistence type="predicted"/>
<dbReference type="InterPro" id="IPR001881">
    <property type="entry name" value="EGF-like_Ca-bd_dom"/>
</dbReference>
<reference evidence="5" key="1">
    <citation type="submission" date="2021-09" db="EMBL/GenBank/DDBJ databases">
        <title>The genome of Mauremys mutica provides insights into the evolution of semi-aquatic lifestyle.</title>
        <authorList>
            <person name="Gong S."/>
            <person name="Gao Y."/>
        </authorList>
    </citation>
    <scope>NUCLEOTIDE SEQUENCE</scope>
    <source>
        <strain evidence="5">MM-2020</strain>
        <tissue evidence="5">Muscle</tissue>
    </source>
</reference>
<gene>
    <name evidence="5" type="ORF">KIL84_001569</name>
</gene>
<accession>A0A9D3XKC6</accession>
<organism evidence="5 6">
    <name type="scientific">Mauremys mutica</name>
    <name type="common">yellowpond turtle</name>
    <dbReference type="NCBI Taxonomy" id="74926"/>
    <lineage>
        <taxon>Eukaryota</taxon>
        <taxon>Metazoa</taxon>
        <taxon>Chordata</taxon>
        <taxon>Craniata</taxon>
        <taxon>Vertebrata</taxon>
        <taxon>Euteleostomi</taxon>
        <taxon>Archelosauria</taxon>
        <taxon>Testudinata</taxon>
        <taxon>Testudines</taxon>
        <taxon>Cryptodira</taxon>
        <taxon>Durocryptodira</taxon>
        <taxon>Testudinoidea</taxon>
        <taxon>Geoemydidae</taxon>
        <taxon>Geoemydinae</taxon>
        <taxon>Mauremys</taxon>
    </lineage>
</organism>
<dbReference type="SMART" id="SM00179">
    <property type="entry name" value="EGF_CA"/>
    <property type="match status" value="1"/>
</dbReference>
<comment type="caution">
    <text evidence="5">The sequence shown here is derived from an EMBL/GenBank/DDBJ whole genome shotgun (WGS) entry which is preliminary data.</text>
</comment>
<dbReference type="Pfam" id="PF07645">
    <property type="entry name" value="EGF_CA"/>
    <property type="match status" value="1"/>
</dbReference>
<name>A0A9D3XKC6_9SAUR</name>
<evidence type="ECO:0000259" key="4">
    <source>
        <dbReference type="SMART" id="SM00179"/>
    </source>
</evidence>
<keyword evidence="2" id="KW-1015">Disulfide bond</keyword>
<feature type="domain" description="EGF-like calcium-binding" evidence="4">
    <location>
        <begin position="1"/>
        <end position="39"/>
    </location>
</feature>
<dbReference type="Proteomes" id="UP000827986">
    <property type="component" value="Unassembled WGS sequence"/>
</dbReference>
<keyword evidence="6" id="KW-1185">Reference proteome</keyword>
<sequence length="91" mass="9796">MDECENHLACPGQECVNSPGSFQCRPCRDGHRLRNGRCAGTAPPVPDPPPLTPPPRAPPLPAGAAQVPPPPLTPRGPLPFPRALRRYRPPR</sequence>
<dbReference type="CDD" id="cd00054">
    <property type="entry name" value="EGF_CA"/>
    <property type="match status" value="1"/>
</dbReference>
<keyword evidence="1" id="KW-0245">EGF-like domain</keyword>
<evidence type="ECO:0000313" key="6">
    <source>
        <dbReference type="Proteomes" id="UP000827986"/>
    </source>
</evidence>
<dbReference type="GO" id="GO:0005509">
    <property type="term" value="F:calcium ion binding"/>
    <property type="evidence" value="ECO:0007669"/>
    <property type="project" value="InterPro"/>
</dbReference>
<dbReference type="InterPro" id="IPR049883">
    <property type="entry name" value="NOTCH1_EGF-like"/>
</dbReference>